<evidence type="ECO:0000313" key="1">
    <source>
        <dbReference type="EMBL" id="SVD83048.1"/>
    </source>
</evidence>
<gene>
    <name evidence="1" type="ORF">METZ01_LOCUS435902</name>
</gene>
<protein>
    <submittedName>
        <fullName evidence="1">Uncharacterized protein</fullName>
    </submittedName>
</protein>
<reference evidence="1" key="1">
    <citation type="submission" date="2018-05" db="EMBL/GenBank/DDBJ databases">
        <authorList>
            <person name="Lanie J.A."/>
            <person name="Ng W.-L."/>
            <person name="Kazmierczak K.M."/>
            <person name="Andrzejewski T.M."/>
            <person name="Davidsen T.M."/>
            <person name="Wayne K.J."/>
            <person name="Tettelin H."/>
            <person name="Glass J.I."/>
            <person name="Rusch D."/>
            <person name="Podicherti R."/>
            <person name="Tsui H.-C.T."/>
            <person name="Winkler M.E."/>
        </authorList>
    </citation>
    <scope>NUCLEOTIDE SEQUENCE</scope>
</reference>
<accession>A0A382YKK9</accession>
<dbReference type="EMBL" id="UINC01176083">
    <property type="protein sequence ID" value="SVD83048.1"/>
    <property type="molecule type" value="Genomic_DNA"/>
</dbReference>
<sequence>MNITSAKYANEENNTIVIVVEGYGNMFVPPDPENTDYVEIMRQVDAGELTIEAADE</sequence>
<proteinExistence type="predicted"/>
<organism evidence="1">
    <name type="scientific">marine metagenome</name>
    <dbReference type="NCBI Taxonomy" id="408172"/>
    <lineage>
        <taxon>unclassified sequences</taxon>
        <taxon>metagenomes</taxon>
        <taxon>ecological metagenomes</taxon>
    </lineage>
</organism>
<name>A0A382YKK9_9ZZZZ</name>
<dbReference type="AlphaFoldDB" id="A0A382YKK9"/>